<sequence length="298" mass="31630">MKSTIFFPSVALFTGAVSTPQSNTKNWTHDNCHSSPAHLIPTIFLAGDSTEAPGGGHNGTEGWGQYLQYSFDLSTAFVNNSAFAGRSARSFTREGRFQAIADLVKPGDWVIIEFGHNDGGSPYPASSDTGRADCPGAGNETCSTVYANKTEIVQTYPTYLINASTISLSKGAKVILSSPTPSNPRGKGNYSYTPSIFNYYSSLATTELGGPKSGVYFVAHGQYAAQAMRLLGKEVVDENYPMDHTHTAPYLADVVARSFVLGLKCGTAPLAGLVMNATSRLEGELLGTCLSANETVPI</sequence>
<keyword evidence="2" id="KW-0378">Hydrolase</keyword>
<proteinExistence type="inferred from homology"/>
<dbReference type="SUPFAM" id="SSF52266">
    <property type="entry name" value="SGNH hydrolase"/>
    <property type="match status" value="1"/>
</dbReference>
<dbReference type="InParanoid" id="A0A2J6TDY6"/>
<dbReference type="Proteomes" id="UP000235371">
    <property type="component" value="Unassembled WGS sequence"/>
</dbReference>
<dbReference type="STRING" id="1095630.A0A2J6TDY6"/>
<protein>
    <submittedName>
        <fullName evidence="5">Carbohydrate esterase family 12 protein</fullName>
    </submittedName>
</protein>
<dbReference type="Gene3D" id="3.40.50.1110">
    <property type="entry name" value="SGNH hydrolase"/>
    <property type="match status" value="1"/>
</dbReference>
<name>A0A2J6TDY6_9HELO</name>
<dbReference type="OrthoDB" id="2141316at2759"/>
<feature type="domain" description="SGNH hydrolase-type esterase" evidence="4">
    <location>
        <begin position="47"/>
        <end position="200"/>
    </location>
</feature>
<evidence type="ECO:0000313" key="5">
    <source>
        <dbReference type="EMBL" id="PMD61230.1"/>
    </source>
</evidence>
<feature type="chain" id="PRO_5014362536" evidence="3">
    <location>
        <begin position="19"/>
        <end position="298"/>
    </location>
</feature>
<evidence type="ECO:0000256" key="3">
    <source>
        <dbReference type="SAM" id="SignalP"/>
    </source>
</evidence>
<keyword evidence="3" id="KW-0732">Signal</keyword>
<reference evidence="5 6" key="1">
    <citation type="submission" date="2016-04" db="EMBL/GenBank/DDBJ databases">
        <title>A degradative enzymes factory behind the ericoid mycorrhizal symbiosis.</title>
        <authorList>
            <consortium name="DOE Joint Genome Institute"/>
            <person name="Martino E."/>
            <person name="Morin E."/>
            <person name="Grelet G."/>
            <person name="Kuo A."/>
            <person name="Kohler A."/>
            <person name="Daghino S."/>
            <person name="Barry K."/>
            <person name="Choi C."/>
            <person name="Cichocki N."/>
            <person name="Clum A."/>
            <person name="Copeland A."/>
            <person name="Hainaut M."/>
            <person name="Haridas S."/>
            <person name="Labutti K."/>
            <person name="Lindquist E."/>
            <person name="Lipzen A."/>
            <person name="Khouja H.-R."/>
            <person name="Murat C."/>
            <person name="Ohm R."/>
            <person name="Olson A."/>
            <person name="Spatafora J."/>
            <person name="Veneault-Fourrey C."/>
            <person name="Henrissat B."/>
            <person name="Grigoriev I."/>
            <person name="Martin F."/>
            <person name="Perotto S."/>
        </authorList>
    </citation>
    <scope>NUCLEOTIDE SEQUENCE [LARGE SCALE GENOMIC DNA]</scope>
    <source>
        <strain evidence="5 6">E</strain>
    </source>
</reference>
<evidence type="ECO:0000256" key="1">
    <source>
        <dbReference type="ARBA" id="ARBA00008668"/>
    </source>
</evidence>
<evidence type="ECO:0000313" key="6">
    <source>
        <dbReference type="Proteomes" id="UP000235371"/>
    </source>
</evidence>
<dbReference type="Pfam" id="PF13472">
    <property type="entry name" value="Lipase_GDSL_2"/>
    <property type="match status" value="1"/>
</dbReference>
<accession>A0A2J6TDY6</accession>
<feature type="signal peptide" evidence="3">
    <location>
        <begin position="1"/>
        <end position="18"/>
    </location>
</feature>
<dbReference type="InterPro" id="IPR013830">
    <property type="entry name" value="SGNH_hydro"/>
</dbReference>
<evidence type="ECO:0000259" key="4">
    <source>
        <dbReference type="Pfam" id="PF13472"/>
    </source>
</evidence>
<dbReference type="RefSeq" id="XP_024738134.1">
    <property type="nucleotide sequence ID" value="XM_024872226.1"/>
</dbReference>
<dbReference type="AlphaFoldDB" id="A0A2J6TDY6"/>
<dbReference type="InterPro" id="IPR037459">
    <property type="entry name" value="RhgT-like"/>
</dbReference>
<comment type="similarity">
    <text evidence="1">Belongs to the 'GDSL' lipolytic enzyme family.</text>
</comment>
<dbReference type="EMBL" id="KZ613786">
    <property type="protein sequence ID" value="PMD61230.1"/>
    <property type="molecule type" value="Genomic_DNA"/>
</dbReference>
<organism evidence="5 6">
    <name type="scientific">Hyaloscypha bicolor E</name>
    <dbReference type="NCBI Taxonomy" id="1095630"/>
    <lineage>
        <taxon>Eukaryota</taxon>
        <taxon>Fungi</taxon>
        <taxon>Dikarya</taxon>
        <taxon>Ascomycota</taxon>
        <taxon>Pezizomycotina</taxon>
        <taxon>Leotiomycetes</taxon>
        <taxon>Helotiales</taxon>
        <taxon>Hyaloscyphaceae</taxon>
        <taxon>Hyaloscypha</taxon>
        <taxon>Hyaloscypha bicolor</taxon>
    </lineage>
</organism>
<gene>
    <name evidence="5" type="ORF">K444DRAFT_365949</name>
</gene>
<keyword evidence="6" id="KW-1185">Reference proteome</keyword>
<dbReference type="InterPro" id="IPR036514">
    <property type="entry name" value="SGNH_hydro_sf"/>
</dbReference>
<dbReference type="GO" id="GO:0016787">
    <property type="term" value="F:hydrolase activity"/>
    <property type="evidence" value="ECO:0007669"/>
    <property type="project" value="UniProtKB-KW"/>
</dbReference>
<dbReference type="GeneID" id="36580307"/>
<dbReference type="PANTHER" id="PTHR43695:SF1">
    <property type="entry name" value="RHAMNOGALACTURONAN ACETYLESTERASE"/>
    <property type="match status" value="1"/>
</dbReference>
<evidence type="ECO:0000256" key="2">
    <source>
        <dbReference type="ARBA" id="ARBA00022801"/>
    </source>
</evidence>
<dbReference type="PANTHER" id="PTHR43695">
    <property type="entry name" value="PUTATIVE (AFU_ORTHOLOGUE AFUA_2G17250)-RELATED"/>
    <property type="match status" value="1"/>
</dbReference>